<dbReference type="Proteomes" id="UP001596523">
    <property type="component" value="Unassembled WGS sequence"/>
</dbReference>
<sequence length="129" mass="13268">MKRSSNRARWTAAVAAGAALGLMTAGTGPQAAPSQGRLATASEVADVTLGYRANSRLDSAVSSATAVPPFKKLWSRDLGSAVSAPVAVGDRVFAVVNADQGEEGGPRMELVGLNAATGTRLWPQKFLTQ</sequence>
<name>A0ABW2JXH4_9ACTN</name>
<proteinExistence type="predicted"/>
<dbReference type="EMBL" id="JBHTCF010000030">
    <property type="protein sequence ID" value="MFC7310229.1"/>
    <property type="molecule type" value="Genomic_DNA"/>
</dbReference>
<keyword evidence="3" id="KW-1185">Reference proteome</keyword>
<evidence type="ECO:0000313" key="3">
    <source>
        <dbReference type="Proteomes" id="UP001596523"/>
    </source>
</evidence>
<evidence type="ECO:0000256" key="1">
    <source>
        <dbReference type="SAM" id="SignalP"/>
    </source>
</evidence>
<feature type="signal peptide" evidence="1">
    <location>
        <begin position="1"/>
        <end position="31"/>
    </location>
</feature>
<reference evidence="3" key="1">
    <citation type="journal article" date="2019" name="Int. J. Syst. Evol. Microbiol.">
        <title>The Global Catalogue of Microorganisms (GCM) 10K type strain sequencing project: providing services to taxonomists for standard genome sequencing and annotation.</title>
        <authorList>
            <consortium name="The Broad Institute Genomics Platform"/>
            <consortium name="The Broad Institute Genome Sequencing Center for Infectious Disease"/>
            <person name="Wu L."/>
            <person name="Ma J."/>
        </authorList>
    </citation>
    <scope>NUCLEOTIDE SEQUENCE [LARGE SCALE GENOMIC DNA]</scope>
    <source>
        <strain evidence="3">SYNS20</strain>
    </source>
</reference>
<keyword evidence="1" id="KW-0732">Signal</keyword>
<evidence type="ECO:0008006" key="4">
    <source>
        <dbReference type="Google" id="ProtNLM"/>
    </source>
</evidence>
<accession>A0ABW2JXH4</accession>
<dbReference type="Gene3D" id="2.130.10.10">
    <property type="entry name" value="YVTN repeat-like/Quinoprotein amine dehydrogenase"/>
    <property type="match status" value="1"/>
</dbReference>
<organism evidence="2 3">
    <name type="scientific">Streptomyces monticola</name>
    <dbReference type="NCBI Taxonomy" id="2666263"/>
    <lineage>
        <taxon>Bacteria</taxon>
        <taxon>Bacillati</taxon>
        <taxon>Actinomycetota</taxon>
        <taxon>Actinomycetes</taxon>
        <taxon>Kitasatosporales</taxon>
        <taxon>Streptomycetaceae</taxon>
        <taxon>Streptomyces</taxon>
    </lineage>
</organism>
<evidence type="ECO:0000313" key="2">
    <source>
        <dbReference type="EMBL" id="MFC7310229.1"/>
    </source>
</evidence>
<protein>
    <recommendedName>
        <fullName evidence="4">PQQ-binding-like beta-propeller repeat protein</fullName>
    </recommendedName>
</protein>
<gene>
    <name evidence="2" type="ORF">ACFQVC_39210</name>
</gene>
<dbReference type="InterPro" id="IPR015943">
    <property type="entry name" value="WD40/YVTN_repeat-like_dom_sf"/>
</dbReference>
<comment type="caution">
    <text evidence="2">The sequence shown here is derived from an EMBL/GenBank/DDBJ whole genome shotgun (WGS) entry which is preliminary data.</text>
</comment>
<dbReference type="RefSeq" id="WP_381840348.1">
    <property type="nucleotide sequence ID" value="NZ_JBHTCF010000030.1"/>
</dbReference>
<feature type="chain" id="PRO_5045457577" description="PQQ-binding-like beta-propeller repeat protein" evidence="1">
    <location>
        <begin position="32"/>
        <end position="129"/>
    </location>
</feature>
<dbReference type="InterPro" id="IPR011047">
    <property type="entry name" value="Quinoprotein_ADH-like_sf"/>
</dbReference>
<dbReference type="SUPFAM" id="SSF50998">
    <property type="entry name" value="Quinoprotein alcohol dehydrogenase-like"/>
    <property type="match status" value="1"/>
</dbReference>